<reference evidence="2" key="1">
    <citation type="submission" date="2023-10" db="EMBL/GenBank/DDBJ databases">
        <title>Genome assembly of Pristionchus species.</title>
        <authorList>
            <person name="Yoshida K."/>
            <person name="Sommer R.J."/>
        </authorList>
    </citation>
    <scope>NUCLEOTIDE SEQUENCE</scope>
    <source>
        <strain evidence="2">RS0144</strain>
    </source>
</reference>
<keyword evidence="3" id="KW-1185">Reference proteome</keyword>
<organism evidence="2 3">
    <name type="scientific">Pristionchus entomophagus</name>
    <dbReference type="NCBI Taxonomy" id="358040"/>
    <lineage>
        <taxon>Eukaryota</taxon>
        <taxon>Metazoa</taxon>
        <taxon>Ecdysozoa</taxon>
        <taxon>Nematoda</taxon>
        <taxon>Chromadorea</taxon>
        <taxon>Rhabditida</taxon>
        <taxon>Rhabditina</taxon>
        <taxon>Diplogasteromorpha</taxon>
        <taxon>Diplogasteroidea</taxon>
        <taxon>Neodiplogasteridae</taxon>
        <taxon>Pristionchus</taxon>
    </lineage>
</organism>
<name>A0AAV5T4C2_9BILA</name>
<proteinExistence type="predicted"/>
<comment type="caution">
    <text evidence="2">The sequence shown here is derived from an EMBL/GenBank/DDBJ whole genome shotgun (WGS) entry which is preliminary data.</text>
</comment>
<feature type="region of interest" description="Disordered" evidence="1">
    <location>
        <begin position="81"/>
        <end position="109"/>
    </location>
</feature>
<dbReference type="Proteomes" id="UP001432027">
    <property type="component" value="Unassembled WGS sequence"/>
</dbReference>
<dbReference type="AlphaFoldDB" id="A0AAV5T4C2"/>
<accession>A0AAV5T4C2</accession>
<gene>
    <name evidence="2" type="ORF">PENTCL1PPCAC_12313</name>
</gene>
<dbReference type="EMBL" id="BTSX01000003">
    <property type="protein sequence ID" value="GMS90138.1"/>
    <property type="molecule type" value="Genomic_DNA"/>
</dbReference>
<evidence type="ECO:0000313" key="2">
    <source>
        <dbReference type="EMBL" id="GMS90138.1"/>
    </source>
</evidence>
<protein>
    <submittedName>
        <fullName evidence="2">Uncharacterized protein</fullName>
    </submittedName>
</protein>
<evidence type="ECO:0000313" key="3">
    <source>
        <dbReference type="Proteomes" id="UP001432027"/>
    </source>
</evidence>
<feature type="non-terminal residue" evidence="2">
    <location>
        <position position="1"/>
    </location>
</feature>
<sequence>LLKSGFFPLFSYFFHPIAMEFEEAADVCNTAEKIGFDDLSAQVDLLDQLVAEWNLDRPPMYPLEDNLSMLTHVAPLSDASDATTMAEEQETASLRTARSAPKARPRQTRSMYVIDEEPMVTGRPGTESREEEAKSMYVMDKNAPLLTFEAIGETKSEYYWEENAQAGYNTPSGEMNDDKFPFSARNVTSANVAQSGINQHQTTVDRDRLFSLLMAYQNLSQTFVIPQ</sequence>
<evidence type="ECO:0000256" key="1">
    <source>
        <dbReference type="SAM" id="MobiDB-lite"/>
    </source>
</evidence>